<keyword evidence="2" id="KW-1185">Reference proteome</keyword>
<dbReference type="Proteomes" id="UP000663935">
    <property type="component" value="Chromosome"/>
</dbReference>
<proteinExistence type="predicted"/>
<evidence type="ECO:0008006" key="3">
    <source>
        <dbReference type="Google" id="ProtNLM"/>
    </source>
</evidence>
<gene>
    <name evidence="1" type="ORF">JL193_00075</name>
</gene>
<sequence>MDSYVTKIIFDKLFFKHRNYLKKKRYLRLKNDNYPFNEIIKDNVKYSLFYLKNPFTKEKLFSNDDPHFYLNTNEVYNLIDSNPISYGGTVFHFLKTGNNTILEREINNRKHEVELYKSKNTNESQIIKKEYFFTKIFSKKKEISSPFSHEELEKKIWHNKQRDEEDNSMMFSVSENYFKEFITNTKSLNDRHFSPTPLDKKYNFIIMINIDDYDKRNELFDDILVNYNDSNNTNFEVIEYKEYDGFEFAVISVSIATYEDLFYLGFYLSYKQNSLNELRQRQLESIRFKRDKVLLEKDIYENINKIICSSKSKNYQSSFSLKKEQLNYRKFTTIYFNYEEGERLTFKNGKLFDMYSNPQVFNLKTTGKIYNFINKSPFKAGLKIGYYLSELGKLNLKYILEIKQLNAKFNTTIKLDNTFNFVLMTNEDLISKAISFYDKNFNVNFKIKETFNLDGEQFCIVNISNGNIIDIFCLGICMLLQQVKL</sequence>
<evidence type="ECO:0000313" key="1">
    <source>
        <dbReference type="EMBL" id="QTD37749.1"/>
    </source>
</evidence>
<evidence type="ECO:0000313" key="2">
    <source>
        <dbReference type="Proteomes" id="UP000663935"/>
    </source>
</evidence>
<dbReference type="EMBL" id="CP071795">
    <property type="protein sequence ID" value="QTD37749.1"/>
    <property type="molecule type" value="Genomic_DNA"/>
</dbReference>
<dbReference type="RefSeq" id="WP_207971908.1">
    <property type="nucleotide sequence ID" value="NZ_CP071795.1"/>
</dbReference>
<accession>A0ABX7SU28</accession>
<organism evidence="1 2">
    <name type="scientific">Polaribacter batillariae</name>
    <dbReference type="NCBI Taxonomy" id="2808900"/>
    <lineage>
        <taxon>Bacteria</taxon>
        <taxon>Pseudomonadati</taxon>
        <taxon>Bacteroidota</taxon>
        <taxon>Flavobacteriia</taxon>
        <taxon>Flavobacteriales</taxon>
        <taxon>Flavobacteriaceae</taxon>
    </lineage>
</organism>
<reference evidence="1 2" key="1">
    <citation type="submission" date="2021-03" db="EMBL/GenBank/DDBJ databases">
        <title>Complete genome of Polaribacter_sp.G4M1.</title>
        <authorList>
            <person name="Jeong S.W."/>
            <person name="Bae J.W."/>
        </authorList>
    </citation>
    <scope>NUCLEOTIDE SEQUENCE [LARGE SCALE GENOMIC DNA]</scope>
    <source>
        <strain evidence="1 2">G4M1</strain>
    </source>
</reference>
<name>A0ABX7SU28_9FLAO</name>
<protein>
    <recommendedName>
        <fullName evidence="3">Tubby C-terminal domain-containing protein</fullName>
    </recommendedName>
</protein>